<evidence type="ECO:0000313" key="3">
    <source>
        <dbReference type="EMBL" id="QGR16541.1"/>
    </source>
</evidence>
<keyword evidence="1" id="KW-0812">Transmembrane</keyword>
<evidence type="ECO:0000256" key="1">
    <source>
        <dbReference type="SAM" id="Phobius"/>
    </source>
</evidence>
<sequence length="102" mass="10594">MIGRIISGIGGLITIVASLTSIVTREPLINHLVKVLAVSGDAVIGLGIIGLIGSIVTFYGVYKNDWKLMIEGGIVGLFAPCVLSILSIIGGLMEGRSKVTTK</sequence>
<dbReference type="Proteomes" id="UP000427373">
    <property type="component" value="Chromosome"/>
</dbReference>
<gene>
    <name evidence="3" type="ORF">D1869_04510</name>
    <name evidence="2" type="ORF">HNQ62_001941</name>
</gene>
<dbReference type="EMBL" id="JACHFY010000011">
    <property type="protein sequence ID" value="MBB5254168.1"/>
    <property type="molecule type" value="Genomic_DNA"/>
</dbReference>
<protein>
    <submittedName>
        <fullName evidence="3">Uncharacterized protein</fullName>
    </submittedName>
</protein>
<keyword evidence="1" id="KW-0472">Membrane</keyword>
<dbReference type="GeneID" id="42800481"/>
<evidence type="ECO:0000313" key="5">
    <source>
        <dbReference type="Proteomes" id="UP000582213"/>
    </source>
</evidence>
<feature type="transmembrane region" description="Helical" evidence="1">
    <location>
        <begin position="74"/>
        <end position="93"/>
    </location>
</feature>
<keyword evidence="1" id="KW-1133">Transmembrane helix</keyword>
<reference evidence="2 5" key="2">
    <citation type="submission" date="2020-08" db="EMBL/GenBank/DDBJ databases">
        <title>Genomic Encyclopedia of Type Strains, Phase IV (KMG-IV): sequencing the most valuable type-strain genomes for metagenomic binning, comparative biology and taxonomic classification.</title>
        <authorList>
            <person name="Goeker M."/>
        </authorList>
    </citation>
    <scope>NUCLEOTIDE SEQUENCE [LARGE SCALE GENOMIC DNA]</scope>
    <source>
        <strain evidence="2 5">DSM 12421</strain>
    </source>
</reference>
<organism evidence="3 4">
    <name type="scientific">Sulfurisphaera ohwakuensis</name>
    <dbReference type="NCBI Taxonomy" id="69656"/>
    <lineage>
        <taxon>Archaea</taxon>
        <taxon>Thermoproteota</taxon>
        <taxon>Thermoprotei</taxon>
        <taxon>Sulfolobales</taxon>
        <taxon>Sulfolobaceae</taxon>
        <taxon>Sulfurisphaera</taxon>
    </lineage>
</organism>
<feature type="transmembrane region" description="Helical" evidence="1">
    <location>
        <begin position="6"/>
        <end position="23"/>
    </location>
</feature>
<reference evidence="3 4" key="1">
    <citation type="submission" date="2019-10" db="EMBL/GenBank/DDBJ databases">
        <title>Genome Sequences from Six Type Strain Members of the Archaeal Family Sulfolobaceae: Acidianus ambivalens, Acidianus infernus, Metallosphaera prunae, Stygiolobus azoricus, Sulfolobus metallicus, and Sulfurisphaera ohwakuensis.</title>
        <authorList>
            <person name="Counts J.A."/>
            <person name="Kelly R.M."/>
        </authorList>
    </citation>
    <scope>NUCLEOTIDE SEQUENCE [LARGE SCALE GENOMIC DNA]</scope>
    <source>
        <strain evidence="3 4">TA-1</strain>
    </source>
</reference>
<proteinExistence type="predicted"/>
<dbReference type="AlphaFoldDB" id="A0A650CFB3"/>
<name>A0A650CFB3_SULOH</name>
<evidence type="ECO:0000313" key="4">
    <source>
        <dbReference type="Proteomes" id="UP000427373"/>
    </source>
</evidence>
<evidence type="ECO:0000313" key="2">
    <source>
        <dbReference type="EMBL" id="MBB5254168.1"/>
    </source>
</evidence>
<dbReference type="EMBL" id="CP045484">
    <property type="protein sequence ID" value="QGR16541.1"/>
    <property type="molecule type" value="Genomic_DNA"/>
</dbReference>
<dbReference type="Proteomes" id="UP000582213">
    <property type="component" value="Unassembled WGS sequence"/>
</dbReference>
<dbReference type="RefSeq" id="WP_156014097.1">
    <property type="nucleotide sequence ID" value="NZ_CP045484.1"/>
</dbReference>
<dbReference type="OrthoDB" id="43543at2157"/>
<feature type="transmembrane region" description="Helical" evidence="1">
    <location>
        <begin position="35"/>
        <end position="62"/>
    </location>
</feature>
<keyword evidence="4" id="KW-1185">Reference proteome</keyword>
<accession>A0A650CFB3</accession>
<dbReference type="KEGG" id="soh:D1869_04510"/>